<organism evidence="8 9">
    <name type="scientific">Rhodotorula mucilaginosa</name>
    <name type="common">Yeast</name>
    <name type="synonym">Rhodotorula rubra</name>
    <dbReference type="NCBI Taxonomy" id="5537"/>
    <lineage>
        <taxon>Eukaryota</taxon>
        <taxon>Fungi</taxon>
        <taxon>Dikarya</taxon>
        <taxon>Basidiomycota</taxon>
        <taxon>Pucciniomycotina</taxon>
        <taxon>Microbotryomycetes</taxon>
        <taxon>Sporidiobolales</taxon>
        <taxon>Sporidiobolaceae</taxon>
        <taxon>Rhodotorula</taxon>
    </lineage>
</organism>
<dbReference type="GO" id="GO:0043565">
    <property type="term" value="F:sequence-specific DNA binding"/>
    <property type="evidence" value="ECO:0007669"/>
    <property type="project" value="TreeGrafter"/>
</dbReference>
<comment type="subcellular location">
    <subcellularLocation>
        <location evidence="1">Nucleus</location>
    </subcellularLocation>
</comment>
<dbReference type="GO" id="GO:0008270">
    <property type="term" value="F:zinc ion binding"/>
    <property type="evidence" value="ECO:0007669"/>
    <property type="project" value="InterPro"/>
</dbReference>
<evidence type="ECO:0000256" key="2">
    <source>
        <dbReference type="ARBA" id="ARBA00023015"/>
    </source>
</evidence>
<evidence type="ECO:0000256" key="4">
    <source>
        <dbReference type="ARBA" id="ARBA00023163"/>
    </source>
</evidence>
<evidence type="ECO:0000256" key="3">
    <source>
        <dbReference type="ARBA" id="ARBA00023125"/>
    </source>
</evidence>
<dbReference type="PROSITE" id="PS00463">
    <property type="entry name" value="ZN2_CY6_FUNGAL_1"/>
    <property type="match status" value="1"/>
</dbReference>
<sequence>MHDAASPPPSRRKRSAKSMAVSDDEDPAGEGLKRVSIACTTCRKRKIRCDGRQPSCTTCTKNRKVGCTYVRVTPEENLEVKARKRLAREQKAQYKALGIDPPPKLNVGRRRWEHNIRFEQQKLRGASMPQQQQQQQQPARSSEPVVASPPQGFSTTTTTTTTWRLGDSIQGPTPLSAPVATEERRGYFEHLEPATRSKQPQAPLSYTFPPVKPLCGPMPAYSPYPLTPPMDEYQPGPRLDGNNALGLFSPPEPYGNNSPWLSPSPTAPVFATSRVPSLRLQRSVAFRPAPKPLQHVPPPPEPLPFVPSPLQVVPYPSPQMSTQFLPLALPSSAPLLPPPAPLYAPDPLRPAATCDFIPRVAATPPLSERERCSPPQQHEQEDPLSTSTSLLSGGPSISMPLSILAQAEYPQTDFGHSAAAVADASPYGEVPAVSAAPTMFPSTSWSGSLYMPNARHPAAASYATESWLVEERHAHSTPELYSSAGW</sequence>
<dbReference type="EMBL" id="PUHQ01000023">
    <property type="protein sequence ID" value="KAG0662959.1"/>
    <property type="molecule type" value="Genomic_DNA"/>
</dbReference>
<keyword evidence="5" id="KW-0539">Nucleus</keyword>
<dbReference type="InterPro" id="IPR051711">
    <property type="entry name" value="Stress_Response_Reg"/>
</dbReference>
<accession>A0A9P7B7H6</accession>
<dbReference type="SMART" id="SM00066">
    <property type="entry name" value="GAL4"/>
    <property type="match status" value="1"/>
</dbReference>
<dbReference type="InterPro" id="IPR036864">
    <property type="entry name" value="Zn2-C6_fun-type_DNA-bd_sf"/>
</dbReference>
<dbReference type="AlphaFoldDB" id="A0A9P7B7H6"/>
<keyword evidence="4" id="KW-0804">Transcription</keyword>
<dbReference type="GO" id="GO:0005634">
    <property type="term" value="C:nucleus"/>
    <property type="evidence" value="ECO:0007669"/>
    <property type="project" value="UniProtKB-SubCell"/>
</dbReference>
<dbReference type="PROSITE" id="PS50048">
    <property type="entry name" value="ZN2_CY6_FUNGAL_2"/>
    <property type="match status" value="1"/>
</dbReference>
<dbReference type="Pfam" id="PF00172">
    <property type="entry name" value="Zn_clus"/>
    <property type="match status" value="1"/>
</dbReference>
<keyword evidence="2" id="KW-0805">Transcription regulation</keyword>
<dbReference type="PANTHER" id="PTHR47540">
    <property type="entry name" value="THIAMINE REPRESSIBLE GENES REGULATORY PROTEIN THI5"/>
    <property type="match status" value="1"/>
</dbReference>
<evidence type="ECO:0000259" key="7">
    <source>
        <dbReference type="PROSITE" id="PS50048"/>
    </source>
</evidence>
<dbReference type="Gene3D" id="4.10.240.10">
    <property type="entry name" value="Zn(2)-C6 fungal-type DNA-binding domain"/>
    <property type="match status" value="1"/>
</dbReference>
<evidence type="ECO:0000256" key="5">
    <source>
        <dbReference type="ARBA" id="ARBA00023242"/>
    </source>
</evidence>
<evidence type="ECO:0000256" key="6">
    <source>
        <dbReference type="SAM" id="MobiDB-lite"/>
    </source>
</evidence>
<evidence type="ECO:0000313" key="8">
    <source>
        <dbReference type="EMBL" id="KAG0662959.1"/>
    </source>
</evidence>
<feature type="region of interest" description="Disordered" evidence="6">
    <location>
        <begin position="122"/>
        <end position="176"/>
    </location>
</feature>
<reference evidence="8 9" key="1">
    <citation type="submission" date="2020-11" db="EMBL/GenBank/DDBJ databases">
        <title>Kefir isolates.</title>
        <authorList>
            <person name="Marcisauskas S."/>
            <person name="Kim Y."/>
            <person name="Blasche S."/>
        </authorList>
    </citation>
    <scope>NUCLEOTIDE SEQUENCE [LARGE SCALE GENOMIC DNA]</scope>
    <source>
        <strain evidence="8 9">KR</strain>
    </source>
</reference>
<evidence type="ECO:0000256" key="1">
    <source>
        <dbReference type="ARBA" id="ARBA00004123"/>
    </source>
</evidence>
<feature type="region of interest" description="Disordered" evidence="6">
    <location>
        <begin position="366"/>
        <end position="391"/>
    </location>
</feature>
<protein>
    <recommendedName>
        <fullName evidence="7">Zn(2)-C6 fungal-type domain-containing protein</fullName>
    </recommendedName>
</protein>
<feature type="region of interest" description="Disordered" evidence="6">
    <location>
        <begin position="1"/>
        <end position="30"/>
    </location>
</feature>
<dbReference type="GO" id="GO:0045944">
    <property type="term" value="P:positive regulation of transcription by RNA polymerase II"/>
    <property type="evidence" value="ECO:0007669"/>
    <property type="project" value="TreeGrafter"/>
</dbReference>
<keyword evidence="3" id="KW-0238">DNA-binding</keyword>
<name>A0A9P7B7H6_RHOMI</name>
<proteinExistence type="predicted"/>
<feature type="domain" description="Zn(2)-C6 fungal-type" evidence="7">
    <location>
        <begin position="38"/>
        <end position="69"/>
    </location>
</feature>
<evidence type="ECO:0000313" key="9">
    <source>
        <dbReference type="Proteomes" id="UP000777482"/>
    </source>
</evidence>
<dbReference type="GO" id="GO:0000981">
    <property type="term" value="F:DNA-binding transcription factor activity, RNA polymerase II-specific"/>
    <property type="evidence" value="ECO:0007669"/>
    <property type="project" value="InterPro"/>
</dbReference>
<dbReference type="OrthoDB" id="39175at2759"/>
<dbReference type="Proteomes" id="UP000777482">
    <property type="component" value="Unassembled WGS sequence"/>
</dbReference>
<dbReference type="CDD" id="cd00067">
    <property type="entry name" value="GAL4"/>
    <property type="match status" value="1"/>
</dbReference>
<dbReference type="InterPro" id="IPR001138">
    <property type="entry name" value="Zn2Cys6_DnaBD"/>
</dbReference>
<dbReference type="PANTHER" id="PTHR47540:SF2">
    <property type="entry name" value="ZN(II)2CYS6 TRANSCRIPTION FACTOR (EUROFUNG)"/>
    <property type="match status" value="1"/>
</dbReference>
<gene>
    <name evidence="8" type="ORF">C6P46_003047</name>
</gene>
<comment type="caution">
    <text evidence="8">The sequence shown here is derived from an EMBL/GenBank/DDBJ whole genome shotgun (WGS) entry which is preliminary data.</text>
</comment>
<keyword evidence="9" id="KW-1185">Reference proteome</keyword>
<dbReference type="SUPFAM" id="SSF57701">
    <property type="entry name" value="Zn2/Cys6 DNA-binding domain"/>
    <property type="match status" value="1"/>
</dbReference>